<feature type="binding site" evidence="9">
    <location>
        <position position="18"/>
    </location>
    <ligand>
        <name>1D-myo-inositol 1,3,4-trisphosphate</name>
        <dbReference type="ChEBI" id="CHEBI:58414"/>
    </ligand>
</feature>
<feature type="binding site" evidence="10">
    <location>
        <position position="304"/>
    </location>
    <ligand>
        <name>Mg(2+)</name>
        <dbReference type="ChEBI" id="CHEBI:18420"/>
        <label>2</label>
    </ligand>
</feature>
<dbReference type="GO" id="GO:0047325">
    <property type="term" value="F:inositol-3,4,5,6-tetrakisphosphate 1-kinase activity"/>
    <property type="evidence" value="ECO:0007669"/>
    <property type="project" value="UniProtKB-EC"/>
</dbReference>
<comment type="function">
    <text evidence="8">Kinase that can phosphorylate various inositol polyphosphate such as Ins(3,4,5,6)P4 or Ins(1,3,4)P3.</text>
</comment>
<comment type="caution">
    <text evidence="13">The sequence shown here is derived from an EMBL/GenBank/DDBJ whole genome shotgun (WGS) entry which is preliminary data.</text>
</comment>
<evidence type="ECO:0000256" key="1">
    <source>
        <dbReference type="ARBA" id="ARBA00009601"/>
    </source>
</evidence>
<comment type="similarity">
    <text evidence="1 8">Belongs to the ITPK1 family.</text>
</comment>
<evidence type="ECO:0000256" key="9">
    <source>
        <dbReference type="PIRSR" id="PIRSR038186-1"/>
    </source>
</evidence>
<dbReference type="Pfam" id="PF17927">
    <property type="entry name" value="Ins134_P3_kin_N"/>
    <property type="match status" value="1"/>
</dbReference>
<feature type="domain" description="Inositol-tetrakisphosphate 1-kinase N-terminal" evidence="12">
    <location>
        <begin position="10"/>
        <end position="96"/>
    </location>
</feature>
<dbReference type="EMBL" id="MCGT01000015">
    <property type="protein sequence ID" value="ORX53606.1"/>
    <property type="molecule type" value="Genomic_DNA"/>
</dbReference>
<feature type="binding site" evidence="9">
    <location>
        <begin position="191"/>
        <end position="202"/>
    </location>
    <ligand>
        <name>ATP</name>
        <dbReference type="ChEBI" id="CHEBI:30616"/>
    </ligand>
</feature>
<feature type="binding site" evidence="9">
    <location>
        <position position="310"/>
    </location>
    <ligand>
        <name>1D-myo-inositol 1,3,4-trisphosphate</name>
        <dbReference type="ChEBI" id="CHEBI:58414"/>
    </ligand>
</feature>
<dbReference type="PIRSF" id="PIRSF038186">
    <property type="entry name" value="ITPK"/>
    <property type="match status" value="1"/>
</dbReference>
<evidence type="ECO:0000256" key="4">
    <source>
        <dbReference type="ARBA" id="ARBA00022741"/>
    </source>
</evidence>
<dbReference type="SUPFAM" id="SSF56059">
    <property type="entry name" value="Glutathione synthetase ATP-binding domain-like"/>
    <property type="match status" value="1"/>
</dbReference>
<dbReference type="GO" id="GO:0052725">
    <property type="term" value="F:inositol-1,3,4-trisphosphate 6-kinase activity"/>
    <property type="evidence" value="ECO:0007669"/>
    <property type="project" value="InterPro"/>
</dbReference>
<dbReference type="GO" id="GO:0032957">
    <property type="term" value="P:inositol trisphosphate metabolic process"/>
    <property type="evidence" value="ECO:0007669"/>
    <property type="project" value="InterPro"/>
</dbReference>
<dbReference type="GO" id="GO:0005524">
    <property type="term" value="F:ATP binding"/>
    <property type="evidence" value="ECO:0007669"/>
    <property type="project" value="UniProtKB-KW"/>
</dbReference>
<protein>
    <recommendedName>
        <fullName evidence="8">Inositol-tetrakisphosphate 1-kinase</fullName>
        <ecNumber evidence="8">2.7.1.134</ecNumber>
    </recommendedName>
</protein>
<dbReference type="Proteomes" id="UP000242146">
    <property type="component" value="Unassembled WGS sequence"/>
</dbReference>
<gene>
    <name evidence="13" type="ORF">DM01DRAFT_1047243</name>
</gene>
<dbReference type="EC" id="2.7.1.134" evidence="8"/>
<dbReference type="PANTHER" id="PTHR14217">
    <property type="entry name" value="INOSITOL-TETRAKISPHOSPHATE 1-KINASE"/>
    <property type="match status" value="1"/>
</dbReference>
<comment type="subunit">
    <text evidence="8">Monomer.</text>
</comment>
<dbReference type="GO" id="GO:0052726">
    <property type="term" value="F:inositol-1,3,4-trisphosphate 5-kinase activity"/>
    <property type="evidence" value="ECO:0007669"/>
    <property type="project" value="InterPro"/>
</dbReference>
<feature type="binding site" evidence="9">
    <location>
        <position position="202"/>
    </location>
    <ligand>
        <name>1D-myo-inositol 1,3,4-trisphosphate</name>
        <dbReference type="ChEBI" id="CHEBI:58414"/>
    </ligand>
</feature>
<organism evidence="13 14">
    <name type="scientific">Hesseltinella vesiculosa</name>
    <dbReference type="NCBI Taxonomy" id="101127"/>
    <lineage>
        <taxon>Eukaryota</taxon>
        <taxon>Fungi</taxon>
        <taxon>Fungi incertae sedis</taxon>
        <taxon>Mucoromycota</taxon>
        <taxon>Mucoromycotina</taxon>
        <taxon>Mucoromycetes</taxon>
        <taxon>Mucorales</taxon>
        <taxon>Cunninghamellaceae</taxon>
        <taxon>Hesseltinella</taxon>
    </lineage>
</organism>
<feature type="binding site" evidence="9">
    <location>
        <position position="217"/>
    </location>
    <ligand>
        <name>ATP</name>
        <dbReference type="ChEBI" id="CHEBI:30616"/>
    </ligand>
</feature>
<feature type="binding site" evidence="9">
    <location>
        <position position="106"/>
    </location>
    <ligand>
        <name>ATP</name>
        <dbReference type="ChEBI" id="CHEBI:30616"/>
    </ligand>
</feature>
<keyword evidence="5 8" id="KW-0418">Kinase</keyword>
<dbReference type="InterPro" id="IPR040464">
    <property type="entry name" value="InsP(3)kin_ATP-grasp"/>
</dbReference>
<evidence type="ECO:0000313" key="13">
    <source>
        <dbReference type="EMBL" id="ORX53606.1"/>
    </source>
</evidence>
<evidence type="ECO:0000313" key="14">
    <source>
        <dbReference type="Proteomes" id="UP000242146"/>
    </source>
</evidence>
<feature type="binding site" evidence="9">
    <location>
        <position position="59"/>
    </location>
    <ligand>
        <name>1D-myo-inositol 1,3,4-trisphosphate</name>
        <dbReference type="ChEBI" id="CHEBI:58414"/>
    </ligand>
</feature>
<accession>A0A1X2GH58</accession>
<keyword evidence="2 8" id="KW-0808">Transferase</keyword>
<feature type="binding site" evidence="9">
    <location>
        <position position="306"/>
    </location>
    <ligand>
        <name>1D-myo-inositol 1,3,4-trisphosphate</name>
        <dbReference type="ChEBI" id="CHEBI:58414"/>
    </ligand>
</feature>
<feature type="binding site" evidence="10">
    <location>
        <position position="290"/>
    </location>
    <ligand>
        <name>Mg(2+)</name>
        <dbReference type="ChEBI" id="CHEBI:18420"/>
        <label>1</label>
    </ligand>
</feature>
<dbReference type="Pfam" id="PF05770">
    <property type="entry name" value="Ins134_P3_kin"/>
    <property type="match status" value="1"/>
</dbReference>
<evidence type="ECO:0000256" key="5">
    <source>
        <dbReference type="ARBA" id="ARBA00022777"/>
    </source>
</evidence>
<dbReference type="Gene3D" id="3.40.50.11370">
    <property type="match status" value="1"/>
</dbReference>
<feature type="binding site" evidence="9">
    <location>
        <position position="153"/>
    </location>
    <ligand>
        <name>ATP</name>
        <dbReference type="ChEBI" id="CHEBI:30616"/>
    </ligand>
</feature>
<evidence type="ECO:0000259" key="11">
    <source>
        <dbReference type="Pfam" id="PF05770"/>
    </source>
</evidence>
<reference evidence="13 14" key="1">
    <citation type="submission" date="2016-07" db="EMBL/GenBank/DDBJ databases">
        <title>Pervasive Adenine N6-methylation of Active Genes in Fungi.</title>
        <authorList>
            <consortium name="DOE Joint Genome Institute"/>
            <person name="Mondo S.J."/>
            <person name="Dannebaum R.O."/>
            <person name="Kuo R.C."/>
            <person name="Labutti K."/>
            <person name="Haridas S."/>
            <person name="Kuo A."/>
            <person name="Salamov A."/>
            <person name="Ahrendt S.R."/>
            <person name="Lipzen A."/>
            <person name="Sullivan W."/>
            <person name="Andreopoulos W.B."/>
            <person name="Clum A."/>
            <person name="Lindquist E."/>
            <person name="Daum C."/>
            <person name="Ramamoorthy G.K."/>
            <person name="Gryganskyi A."/>
            <person name="Culley D."/>
            <person name="Magnuson J.K."/>
            <person name="James T.Y."/>
            <person name="O'Malley M.A."/>
            <person name="Stajich J.E."/>
            <person name="Spatafora J.W."/>
            <person name="Visel A."/>
            <person name="Grigoriev I.V."/>
        </authorList>
    </citation>
    <scope>NUCLEOTIDE SEQUENCE [LARGE SCALE GENOMIC DNA]</scope>
    <source>
        <strain evidence="13 14">NRRL 3301</strain>
    </source>
</reference>
<evidence type="ECO:0000256" key="8">
    <source>
        <dbReference type="PIRNR" id="PIRNR038186"/>
    </source>
</evidence>
<dbReference type="OrthoDB" id="25308at2759"/>
<sequence>MTQLERSGTIGLVFTRKKIERSGFIGLEDYAKNHGLTIVHLDMSRSLDDLEQVDLIVHKMTDVVAKMKRKDCQAQEQYDRFMAYCKKYPHTLVLDQWLDIEKLLDRKDMFEHLQACLDMHDATLYKVPKYALLDSLQDWLQVTEHLNFPIICKRRSACSSTEAHQMTVICSRDQGSVLSKYYEPGEPLILQEFIQHDGVIAKVYVAGEQIDVSLRPSLINQSQRNEVIHFDSQTLPKQFDLQAGQDLPHVLLTGATEICREKEAHLDHERLYRMAEALRQQLGLTFFGFDVLLQTETNTYFLVDANYFPSFKNVDNFQPLFVNLIKRKLDL</sequence>
<feature type="binding site" evidence="9">
    <location>
        <position position="164"/>
    </location>
    <ligand>
        <name>1D-myo-inositol 1,3,4-trisphosphate</name>
        <dbReference type="ChEBI" id="CHEBI:58414"/>
    </ligand>
</feature>
<evidence type="ECO:0000256" key="6">
    <source>
        <dbReference type="ARBA" id="ARBA00022840"/>
    </source>
</evidence>
<dbReference type="GO" id="GO:0005737">
    <property type="term" value="C:cytoplasm"/>
    <property type="evidence" value="ECO:0007669"/>
    <property type="project" value="TreeGrafter"/>
</dbReference>
<keyword evidence="3 8" id="KW-0479">Metal-binding</keyword>
<proteinExistence type="inferred from homology"/>
<keyword evidence="14" id="KW-1185">Reference proteome</keyword>
<feature type="binding site" evidence="10">
    <location>
        <position position="304"/>
    </location>
    <ligand>
        <name>Mg(2+)</name>
        <dbReference type="ChEBI" id="CHEBI:18420"/>
        <label>1</label>
    </ligand>
</feature>
<keyword evidence="6 8" id="KW-0067">ATP-binding</keyword>
<feature type="binding site" evidence="10">
    <location>
        <position position="306"/>
    </location>
    <ligand>
        <name>Mg(2+)</name>
        <dbReference type="ChEBI" id="CHEBI:18420"/>
        <label>2</label>
    </ligand>
</feature>
<comment type="catalytic activity">
    <reaction evidence="8">
        <text>1D-myo-inositol 3,4,5,6-tetrakisphosphate + ATP = 1D-myo-inositol 1,3,4,5,6-pentakisphosphate + ADP + H(+)</text>
        <dbReference type="Rhea" id="RHEA:12452"/>
        <dbReference type="ChEBI" id="CHEBI:15378"/>
        <dbReference type="ChEBI" id="CHEBI:30616"/>
        <dbReference type="ChEBI" id="CHEBI:57539"/>
        <dbReference type="ChEBI" id="CHEBI:57733"/>
        <dbReference type="ChEBI" id="CHEBI:456216"/>
        <dbReference type="EC" id="2.7.1.134"/>
    </reaction>
</comment>
<dbReference type="Gene3D" id="3.30.1490.220">
    <property type="match status" value="1"/>
</dbReference>
<dbReference type="InterPro" id="IPR008656">
    <property type="entry name" value="Inositol_tetrakis-P_1-kinase"/>
</dbReference>
<evidence type="ECO:0000256" key="10">
    <source>
        <dbReference type="PIRSR" id="PIRSR038186-2"/>
    </source>
</evidence>
<dbReference type="STRING" id="101127.A0A1X2GH58"/>
<evidence type="ECO:0000259" key="12">
    <source>
        <dbReference type="Pfam" id="PF17927"/>
    </source>
</evidence>
<dbReference type="GO" id="GO:0000287">
    <property type="term" value="F:magnesium ion binding"/>
    <property type="evidence" value="ECO:0007669"/>
    <property type="project" value="InterPro"/>
</dbReference>
<dbReference type="InterPro" id="IPR041429">
    <property type="entry name" value="ITPK1_N"/>
</dbReference>
<dbReference type="AlphaFoldDB" id="A0A1X2GH58"/>
<feature type="domain" description="Inositol 1,3,4-trisphosphate 5/6-kinase ATP-grasp" evidence="11">
    <location>
        <begin position="143"/>
        <end position="325"/>
    </location>
</feature>
<evidence type="ECO:0000256" key="7">
    <source>
        <dbReference type="ARBA" id="ARBA00022842"/>
    </source>
</evidence>
<dbReference type="PANTHER" id="PTHR14217:SF1">
    <property type="entry name" value="INOSITOL-TETRAKISPHOSPHATE 1-KINASE"/>
    <property type="match status" value="1"/>
</dbReference>
<keyword evidence="7 8" id="KW-0460">Magnesium</keyword>
<name>A0A1X2GH58_9FUNG</name>
<evidence type="ECO:0000256" key="3">
    <source>
        <dbReference type="ARBA" id="ARBA00022723"/>
    </source>
</evidence>
<evidence type="ECO:0000256" key="2">
    <source>
        <dbReference type="ARBA" id="ARBA00022679"/>
    </source>
</evidence>
<comment type="cofactor">
    <cofactor evidence="8 10">
        <name>Mg(2+)</name>
        <dbReference type="ChEBI" id="CHEBI:18420"/>
    </cofactor>
    <text evidence="8 10">Binds 2 magnesium ions per subunit.</text>
</comment>
<keyword evidence="4 8" id="KW-0547">Nucleotide-binding</keyword>